<feature type="region of interest" description="Disordered" evidence="1">
    <location>
        <begin position="1597"/>
        <end position="1635"/>
    </location>
</feature>
<feature type="region of interest" description="Disordered" evidence="1">
    <location>
        <begin position="1183"/>
        <end position="1223"/>
    </location>
</feature>
<sequence>MRMPARILPALFLTITVLVIHSPAFAQIQSEITESDNPRLWGGNIPEGLIKKDPSEEVMNNDFRNALRAGKSPDVDTKMKIVNMLIQVKHNQMTPEQFYQEVSKLPTEPGKELRHTLMEVKKDVGNYLGRTGLDWVFGTIFDSGGTFVEAKILTHRYNVVMTTRDEALRIYQQRHGNPKFTFYYGEVGGWPNESFEQLKFAGDIDFNFLSGDLDAAYAVKLIFDELIKARYNGKTPEELDIPCTVLGKATAEVYPHFSGQSFAEKVTKHLKEIVFSEDGKAPFVSDEKTAFEKARRKMLMEVEMSDINNKLEDVRKMNWPDEPGVSLEMIRHFEHDIAGKNVYTDLESFVKAGKYGDRSFKAMGDEAKKGSSEKSALRQLSRKLTQYKANPKMQVFFIEWYYNTIGQPIPFEVHLDINQDGKEKATIEANEALIKGFWESVRQALWENATGKIESVLTELTQRVNNLGENDAEEAKAIHEEMRKYHEMIEVENLLLHDHQAGVHEHMDPRFPEYVKQYRDLVKTFKQKVAKNNLVKYLDPEMSKAYQWVEEMLKTGKDLNVKMAWGAIMMTASKTNDVLDFFDDALLHKLRHGEGDSYIKFLRRGQGEYWKERANMYLNAIGQEGRFDVQFDYAESAYNKKLGDISNWLNNHFEGKLTRRGLQFIRGAGGAGATAIQGINNTFNESVSGSKVGQGMMTGMMVYNLKDELPVYWGKILKEDYEGLAAEFFKRRVPFGGAVERYVMGDYYGVGWEMTSTLVPPAAIVSAAVGVGQSVAMTGIEAHIGEELETFIDNLYDGAEFKIGSIEKVGEDIKVTNWTLLSVSYQGKTFKYDELITMELADAREMGGCLKLPTKERPSCFPMEKMSNGVFEWWHNRDAFEDAFKKTDPWIQLIVEMKTHPNVGPKLEEHFRYQLYTRLEQIKVKFLQELRSKLEDRKAGEQALISGQFLKMYEELFNIAEDLDISVQLQETIDEKFGGGVVQFVTWMKDYLRGVIREVKGDVDVWDVYEELSAFVAKSLKTYKGVREARAKAEAFLGARTEDQGLRMLTGPYFLDGKSSYDQKASIKWEKYPKEAQQTLMQKMQAIKKESDIDPAQLDTTAGSYDAGILEQLTFHETFSELWIHVNSRFLVAKVPSYLGANGAKQTKPNPEGSSDDSDLAVKRFKLHQQRVEDILEEYRKHYENEKKEEDKKGGDEEPGGGQGEEGLAQNGSRDKDDDQESEGLTAGLLAQMKALVEQMTALRAQMTASMEEFKTQTQAIERDITMFDEMYAHISQALKRLIEASKKPASGSPEDILNRLRKDGEDLARVRDQIEQHTLSICEAYETIKANPPLDEADRILQTATTRNRRVSGLHRTASSIVNRMRNTKSQANKMGVSSSNADEMYRLMNEGERLLNKKEKIQQMIRDAGQVVQLIQAAPSQASGIVSQGASIAKQADARQGSEGQQRDLAAIQEIKGMQNTLTNEAGHIEKEPKEIEAIGMNVFFKMGSVKSSAESLRKLLEEARAVAEKEEASGRDWASEIDAQHDAGMLFWDPIAQAQTNAGICMSGVVNQHKVVTSPSGQVAAMDCSNFGNAEAYWDSRNRVARCRCKTGYRPSSSGNRCMREAPKSPAYDPYDDPAYDPPPDRGGRQNEPSFMEEMLERADQLRQENDRRRQEQRQQRRQRQRGPGYDGIFKDEGPTGRSGSSGGLRNPGGGFGSGGDIPTAGSCQQLPPPPSHMRNPTCQCSENNALFGTTTYTSCYWVDK</sequence>
<dbReference type="Proteomes" id="UP001250932">
    <property type="component" value="Unassembled WGS sequence"/>
</dbReference>
<evidence type="ECO:0000313" key="4">
    <source>
        <dbReference type="Proteomes" id="UP001250932"/>
    </source>
</evidence>
<organism evidence="3 4">
    <name type="scientific">Candidatus Nitronereus thalassa</name>
    <dbReference type="NCBI Taxonomy" id="3020898"/>
    <lineage>
        <taxon>Bacteria</taxon>
        <taxon>Pseudomonadati</taxon>
        <taxon>Nitrospirota</taxon>
        <taxon>Nitrospiria</taxon>
        <taxon>Nitrospirales</taxon>
        <taxon>Nitrospiraceae</taxon>
        <taxon>Candidatus Nitronereus</taxon>
    </lineage>
</organism>
<evidence type="ECO:0000256" key="2">
    <source>
        <dbReference type="SAM" id="SignalP"/>
    </source>
</evidence>
<reference evidence="3 4" key="1">
    <citation type="journal article" date="2023" name="ISME J.">
        <title>Cultivation and genomic characterization of novel and ubiquitous marine nitrite-oxidizing bacteria from the Nitrospirales.</title>
        <authorList>
            <person name="Mueller A.J."/>
            <person name="Daebeler A."/>
            <person name="Herbold C.W."/>
            <person name="Kirkegaard R.H."/>
            <person name="Daims H."/>
        </authorList>
    </citation>
    <scope>NUCLEOTIDE SEQUENCE [LARGE SCALE GENOMIC DNA]</scope>
    <source>
        <strain evidence="3 4">EB</strain>
    </source>
</reference>
<feature type="chain" id="PRO_5045371714" evidence="2">
    <location>
        <begin position="27"/>
        <end position="1748"/>
    </location>
</feature>
<accession>A0ABU3KB31</accession>
<dbReference type="RefSeq" id="WP_313834186.1">
    <property type="nucleotide sequence ID" value="NZ_JAQOUE010000001.1"/>
</dbReference>
<feature type="region of interest" description="Disordered" evidence="1">
    <location>
        <begin position="1649"/>
        <end position="1725"/>
    </location>
</feature>
<proteinExistence type="predicted"/>
<feature type="compositionally biased region" description="Basic and acidic residues" evidence="1">
    <location>
        <begin position="1649"/>
        <end position="1662"/>
    </location>
</feature>
<comment type="caution">
    <text evidence="3">The sequence shown here is derived from an EMBL/GenBank/DDBJ whole genome shotgun (WGS) entry which is preliminary data.</text>
</comment>
<dbReference type="EMBL" id="JAQOUE010000001">
    <property type="protein sequence ID" value="MDT7043620.1"/>
    <property type="molecule type" value="Genomic_DNA"/>
</dbReference>
<evidence type="ECO:0000313" key="3">
    <source>
        <dbReference type="EMBL" id="MDT7043620.1"/>
    </source>
</evidence>
<gene>
    <name evidence="3" type="ORF">PPG34_14780</name>
</gene>
<feature type="compositionally biased region" description="Gly residues" evidence="1">
    <location>
        <begin position="1687"/>
        <end position="1703"/>
    </location>
</feature>
<feature type="compositionally biased region" description="Basic and acidic residues" evidence="1">
    <location>
        <begin position="1183"/>
        <end position="1196"/>
    </location>
</feature>
<feature type="signal peptide" evidence="2">
    <location>
        <begin position="1"/>
        <end position="26"/>
    </location>
</feature>
<name>A0ABU3KB31_9BACT</name>
<evidence type="ECO:0000256" key="1">
    <source>
        <dbReference type="SAM" id="MobiDB-lite"/>
    </source>
</evidence>
<keyword evidence="2" id="KW-0732">Signal</keyword>
<keyword evidence="4" id="KW-1185">Reference proteome</keyword>
<protein>
    <submittedName>
        <fullName evidence="3">Uncharacterized protein</fullName>
    </submittedName>
</protein>